<proteinExistence type="inferred from homology"/>
<dbReference type="GO" id="GO:0005801">
    <property type="term" value="C:cis-Golgi network"/>
    <property type="evidence" value="ECO:0007669"/>
    <property type="project" value="InterPro"/>
</dbReference>
<gene>
    <name evidence="13" type="ORF">AMAG_01374</name>
</gene>
<dbReference type="AlphaFoldDB" id="A0A0L0RZC9"/>
<feature type="transmembrane region" description="Helical" evidence="12">
    <location>
        <begin position="229"/>
        <end position="247"/>
    </location>
</feature>
<dbReference type="PANTHER" id="PTHR21094">
    <property type="entry name" value="GOS-28 SNARE- RELATED"/>
    <property type="match status" value="1"/>
</dbReference>
<evidence type="ECO:0000256" key="10">
    <source>
        <dbReference type="SAM" id="Coils"/>
    </source>
</evidence>
<dbReference type="GO" id="GO:0031201">
    <property type="term" value="C:SNARE complex"/>
    <property type="evidence" value="ECO:0007669"/>
    <property type="project" value="TreeGrafter"/>
</dbReference>
<evidence type="ECO:0000256" key="4">
    <source>
        <dbReference type="ARBA" id="ARBA00022692"/>
    </source>
</evidence>
<evidence type="ECO:0000256" key="11">
    <source>
        <dbReference type="SAM" id="MobiDB-lite"/>
    </source>
</evidence>
<dbReference type="Pfam" id="PF12352">
    <property type="entry name" value="V-SNARE_C"/>
    <property type="match status" value="1"/>
</dbReference>
<name>A0A0L0RZC9_ALLM3</name>
<dbReference type="GO" id="GO:0006888">
    <property type="term" value="P:endoplasmic reticulum to Golgi vesicle-mediated transport"/>
    <property type="evidence" value="ECO:0007669"/>
    <property type="project" value="InterPro"/>
</dbReference>
<dbReference type="InterPro" id="IPR023601">
    <property type="entry name" value="Golgi_SNAP_su1"/>
</dbReference>
<comment type="subcellular location">
    <subcellularLocation>
        <location evidence="1">Golgi apparatus membrane</location>
        <topology evidence="1">Single-pass type IV membrane protein</topology>
    </subcellularLocation>
</comment>
<dbReference type="eggNOG" id="KOG3208">
    <property type="taxonomic scope" value="Eukaryota"/>
</dbReference>
<keyword evidence="4 12" id="KW-0812">Transmembrane</keyword>
<keyword evidence="10" id="KW-0175">Coiled coil</keyword>
<keyword evidence="8 9" id="KW-0472">Membrane</keyword>
<dbReference type="GO" id="GO:0005797">
    <property type="term" value="C:Golgi medial cisterna"/>
    <property type="evidence" value="ECO:0007669"/>
    <property type="project" value="TreeGrafter"/>
</dbReference>
<comment type="subunit">
    <text evidence="9">Component of several multiprotein Golgi SNARE complexes.</text>
</comment>
<dbReference type="GO" id="GO:0015031">
    <property type="term" value="P:protein transport"/>
    <property type="evidence" value="ECO:0007669"/>
    <property type="project" value="UniProtKB-KW"/>
</dbReference>
<feature type="region of interest" description="Disordered" evidence="11">
    <location>
        <begin position="49"/>
        <end position="73"/>
    </location>
</feature>
<feature type="coiled-coil region" evidence="10">
    <location>
        <begin position="75"/>
        <end position="140"/>
    </location>
</feature>
<accession>A0A0L0RZC9</accession>
<dbReference type="OrthoDB" id="422156at2759"/>
<evidence type="ECO:0000256" key="2">
    <source>
        <dbReference type="ARBA" id="ARBA00008473"/>
    </source>
</evidence>
<keyword evidence="14" id="KW-1185">Reference proteome</keyword>
<organism evidence="13 14">
    <name type="scientific">Allomyces macrogynus (strain ATCC 38327)</name>
    <name type="common">Allomyces javanicus var. macrogynus</name>
    <dbReference type="NCBI Taxonomy" id="578462"/>
    <lineage>
        <taxon>Eukaryota</taxon>
        <taxon>Fungi</taxon>
        <taxon>Fungi incertae sedis</taxon>
        <taxon>Blastocladiomycota</taxon>
        <taxon>Blastocladiomycetes</taxon>
        <taxon>Blastocladiales</taxon>
        <taxon>Blastocladiaceae</taxon>
        <taxon>Allomyces</taxon>
    </lineage>
</organism>
<sequence length="248" mass="27256">MATATMSSPTLGSPHDWNSLRRSARQVEAECQSKLAKFSAMAAAYSAHAQGTSGSGSNASSARLGSTGPTAAASTEAIERDIADLLRQLANHVDRLSSNDVQAKAPPASFHLAQRHRDTLQDLTREFRRIKSNLVAAREHAELLESVRSDIKAAKTFDENYLATERMRLDSTHIMVDDLIEQAQETHSDLTAQRELLLGANRRMGGVNGVFPQLMSLMTRIRIRKRRDTIILSGVTAVCIFLLYLMHG</sequence>
<dbReference type="PANTHER" id="PTHR21094:SF2">
    <property type="entry name" value="GOLGI SNAP RECEPTOR COMPLEX MEMBER 1"/>
    <property type="match status" value="1"/>
</dbReference>
<dbReference type="PIRSF" id="PIRSF027109">
    <property type="entry name" value="Golgi_SNARE"/>
    <property type="match status" value="1"/>
</dbReference>
<dbReference type="GO" id="GO:0005484">
    <property type="term" value="F:SNAP receptor activity"/>
    <property type="evidence" value="ECO:0007669"/>
    <property type="project" value="TreeGrafter"/>
</dbReference>
<evidence type="ECO:0000256" key="8">
    <source>
        <dbReference type="ARBA" id="ARBA00023136"/>
    </source>
</evidence>
<evidence type="ECO:0000313" key="13">
    <source>
        <dbReference type="EMBL" id="KNE55485.1"/>
    </source>
</evidence>
<protein>
    <recommendedName>
        <fullName evidence="9">Golgi SNAP receptor complex member 1</fullName>
    </recommendedName>
</protein>
<evidence type="ECO:0000256" key="6">
    <source>
        <dbReference type="ARBA" id="ARBA00022989"/>
    </source>
</evidence>
<feature type="compositionally biased region" description="Low complexity" evidence="11">
    <location>
        <begin position="49"/>
        <end position="66"/>
    </location>
</feature>
<keyword evidence="9" id="KW-0931">ER-Golgi transport</keyword>
<dbReference type="Proteomes" id="UP000054350">
    <property type="component" value="Unassembled WGS sequence"/>
</dbReference>
<dbReference type="VEuPathDB" id="FungiDB:AMAG_01374"/>
<dbReference type="EMBL" id="GG745329">
    <property type="protein sequence ID" value="KNE55485.1"/>
    <property type="molecule type" value="Genomic_DNA"/>
</dbReference>
<dbReference type="GO" id="GO:0006906">
    <property type="term" value="P:vesicle fusion"/>
    <property type="evidence" value="ECO:0007669"/>
    <property type="project" value="TreeGrafter"/>
</dbReference>
<evidence type="ECO:0000256" key="3">
    <source>
        <dbReference type="ARBA" id="ARBA00022448"/>
    </source>
</evidence>
<keyword evidence="7 9" id="KW-0333">Golgi apparatus</keyword>
<evidence type="ECO:0000313" key="14">
    <source>
        <dbReference type="Proteomes" id="UP000054350"/>
    </source>
</evidence>
<evidence type="ECO:0000256" key="5">
    <source>
        <dbReference type="ARBA" id="ARBA00022927"/>
    </source>
</evidence>
<reference evidence="13 14" key="1">
    <citation type="submission" date="2009-11" db="EMBL/GenBank/DDBJ databases">
        <title>Annotation of Allomyces macrogynus ATCC 38327.</title>
        <authorList>
            <consortium name="The Broad Institute Genome Sequencing Platform"/>
            <person name="Russ C."/>
            <person name="Cuomo C."/>
            <person name="Burger G."/>
            <person name="Gray M.W."/>
            <person name="Holland P.W.H."/>
            <person name="King N."/>
            <person name="Lang F.B.F."/>
            <person name="Roger A.J."/>
            <person name="Ruiz-Trillo I."/>
            <person name="Young S.K."/>
            <person name="Zeng Q."/>
            <person name="Gargeya S."/>
            <person name="Fitzgerald M."/>
            <person name="Haas B."/>
            <person name="Abouelleil A."/>
            <person name="Alvarado L."/>
            <person name="Arachchi H.M."/>
            <person name="Berlin A."/>
            <person name="Chapman S.B."/>
            <person name="Gearin G."/>
            <person name="Goldberg J."/>
            <person name="Griggs A."/>
            <person name="Gujja S."/>
            <person name="Hansen M."/>
            <person name="Heiman D."/>
            <person name="Howarth C."/>
            <person name="Larimer J."/>
            <person name="Lui A."/>
            <person name="MacDonald P.J.P."/>
            <person name="McCowen C."/>
            <person name="Montmayeur A."/>
            <person name="Murphy C."/>
            <person name="Neiman D."/>
            <person name="Pearson M."/>
            <person name="Priest M."/>
            <person name="Roberts A."/>
            <person name="Saif S."/>
            <person name="Shea T."/>
            <person name="Sisk P."/>
            <person name="Stolte C."/>
            <person name="Sykes S."/>
            <person name="Wortman J."/>
            <person name="Nusbaum C."/>
            <person name="Birren B."/>
        </authorList>
    </citation>
    <scope>NUCLEOTIDE SEQUENCE [LARGE SCALE GENOMIC DNA]</scope>
    <source>
        <strain evidence="13 14">ATCC 38327</strain>
    </source>
</reference>
<dbReference type="GO" id="GO:0000139">
    <property type="term" value="C:Golgi membrane"/>
    <property type="evidence" value="ECO:0007669"/>
    <property type="project" value="UniProtKB-SubCell"/>
</dbReference>
<evidence type="ECO:0000256" key="9">
    <source>
        <dbReference type="PIRNR" id="PIRNR027109"/>
    </source>
</evidence>
<keyword evidence="3 9" id="KW-0813">Transport</keyword>
<comment type="similarity">
    <text evidence="2 9">Belongs to the GOSR1 family.</text>
</comment>
<evidence type="ECO:0000256" key="1">
    <source>
        <dbReference type="ARBA" id="ARBA00004409"/>
    </source>
</evidence>
<dbReference type="STRING" id="578462.A0A0L0RZC9"/>
<keyword evidence="5 9" id="KW-0653">Protein transport</keyword>
<dbReference type="OMA" id="EILRDYC"/>
<evidence type="ECO:0000256" key="7">
    <source>
        <dbReference type="ARBA" id="ARBA00023034"/>
    </source>
</evidence>
<evidence type="ECO:0000256" key="12">
    <source>
        <dbReference type="SAM" id="Phobius"/>
    </source>
</evidence>
<reference evidence="14" key="2">
    <citation type="submission" date="2009-11" db="EMBL/GenBank/DDBJ databases">
        <title>The Genome Sequence of Allomyces macrogynus strain ATCC 38327.</title>
        <authorList>
            <consortium name="The Broad Institute Genome Sequencing Platform"/>
            <person name="Russ C."/>
            <person name="Cuomo C."/>
            <person name="Shea T."/>
            <person name="Young S.K."/>
            <person name="Zeng Q."/>
            <person name="Koehrsen M."/>
            <person name="Haas B."/>
            <person name="Borodovsky M."/>
            <person name="Guigo R."/>
            <person name="Alvarado L."/>
            <person name="Berlin A."/>
            <person name="Borenstein D."/>
            <person name="Chen Z."/>
            <person name="Engels R."/>
            <person name="Freedman E."/>
            <person name="Gellesch M."/>
            <person name="Goldberg J."/>
            <person name="Griggs A."/>
            <person name="Gujja S."/>
            <person name="Heiman D."/>
            <person name="Hepburn T."/>
            <person name="Howarth C."/>
            <person name="Jen D."/>
            <person name="Larson L."/>
            <person name="Lewis B."/>
            <person name="Mehta T."/>
            <person name="Park D."/>
            <person name="Pearson M."/>
            <person name="Roberts A."/>
            <person name="Saif S."/>
            <person name="Shenoy N."/>
            <person name="Sisk P."/>
            <person name="Stolte C."/>
            <person name="Sykes S."/>
            <person name="Walk T."/>
            <person name="White J."/>
            <person name="Yandava C."/>
            <person name="Burger G."/>
            <person name="Gray M.W."/>
            <person name="Holland P.W.H."/>
            <person name="King N."/>
            <person name="Lang F.B.F."/>
            <person name="Roger A.J."/>
            <person name="Ruiz-Trillo I."/>
            <person name="Lander E."/>
            <person name="Nusbaum C."/>
        </authorList>
    </citation>
    <scope>NUCLEOTIDE SEQUENCE [LARGE SCALE GENOMIC DNA]</scope>
    <source>
        <strain evidence="14">ATCC 38327</strain>
    </source>
</reference>
<comment type="function">
    <text evidence="9">Involved in transport from the ER to the Golgi apparatus as well as in intra-Golgi transport. It belongs to a super-family of proteins called t-SNAREs or soluble NSF (N-ethylmaleimide-sensitive factor) attachment protein receptor.</text>
</comment>
<dbReference type="GO" id="GO:0048219">
    <property type="term" value="P:inter-Golgi cisterna vesicle-mediated transport"/>
    <property type="evidence" value="ECO:0007669"/>
    <property type="project" value="TreeGrafter"/>
</dbReference>
<keyword evidence="6 12" id="KW-1133">Transmembrane helix</keyword>